<keyword evidence="7" id="KW-0902">Two-component regulatory system</keyword>
<dbReference type="RefSeq" id="WP_001096181.1">
    <property type="nucleotide sequence ID" value="NC_009456.1"/>
</dbReference>
<dbReference type="InterPro" id="IPR005467">
    <property type="entry name" value="His_kinase_dom"/>
</dbReference>
<dbReference type="KEGG" id="vcr:VC395_A0629"/>
<evidence type="ECO:0000259" key="11">
    <source>
        <dbReference type="PROSITE" id="PS50109"/>
    </source>
</evidence>
<dbReference type="KEGG" id="vco:VC0395_0623"/>
<dbReference type="Proteomes" id="UP000000249">
    <property type="component" value="Chromosome 2"/>
</dbReference>
<dbReference type="GO" id="GO:0000155">
    <property type="term" value="F:phosphorelay sensor kinase activity"/>
    <property type="evidence" value="ECO:0007669"/>
    <property type="project" value="InterPro"/>
</dbReference>
<dbReference type="PROSITE" id="PS50109">
    <property type="entry name" value="HIS_KIN"/>
    <property type="match status" value="1"/>
</dbReference>
<dbReference type="InterPro" id="IPR003594">
    <property type="entry name" value="HATPase_dom"/>
</dbReference>
<evidence type="ECO:0000256" key="8">
    <source>
        <dbReference type="ARBA" id="ARBA00023136"/>
    </source>
</evidence>
<dbReference type="InterPro" id="IPR036890">
    <property type="entry name" value="HATPase_C_sf"/>
</dbReference>
<proteinExistence type="predicted"/>
<dbReference type="InterPro" id="IPR050482">
    <property type="entry name" value="Sensor_HK_TwoCompSys"/>
</dbReference>
<evidence type="ECO:0000256" key="4">
    <source>
        <dbReference type="ARBA" id="ARBA00022692"/>
    </source>
</evidence>
<feature type="transmembrane region" description="Helical" evidence="10">
    <location>
        <begin position="106"/>
        <end position="130"/>
    </location>
</feature>
<evidence type="ECO:0000256" key="3">
    <source>
        <dbReference type="ARBA" id="ARBA00022679"/>
    </source>
</evidence>
<evidence type="ECO:0000256" key="9">
    <source>
        <dbReference type="SAM" id="Coils"/>
    </source>
</evidence>
<keyword evidence="4 10" id="KW-0812">Transmembrane</keyword>
<feature type="domain" description="Histidine kinase" evidence="11">
    <location>
        <begin position="326"/>
        <end position="515"/>
    </location>
</feature>
<evidence type="ECO:0000313" key="12">
    <source>
        <dbReference type="EMBL" id="ABQ18895.1"/>
    </source>
</evidence>
<dbReference type="GO" id="GO:0005886">
    <property type="term" value="C:plasma membrane"/>
    <property type="evidence" value="ECO:0007669"/>
    <property type="project" value="UniProtKB-SubCell"/>
</dbReference>
<feature type="transmembrane region" description="Helical" evidence="10">
    <location>
        <begin position="215"/>
        <end position="233"/>
    </location>
</feature>
<dbReference type="InterPro" id="IPR011712">
    <property type="entry name" value="Sig_transdc_His_kin_sub3_dim/P"/>
</dbReference>
<dbReference type="SMART" id="SM00387">
    <property type="entry name" value="HATPase_c"/>
    <property type="match status" value="1"/>
</dbReference>
<evidence type="ECO:0000256" key="6">
    <source>
        <dbReference type="ARBA" id="ARBA00022989"/>
    </source>
</evidence>
<dbReference type="SUPFAM" id="SSF55874">
    <property type="entry name" value="ATPase domain of HSP90 chaperone/DNA topoisomerase II/histidine kinase"/>
    <property type="match status" value="1"/>
</dbReference>
<dbReference type="CDD" id="cd16917">
    <property type="entry name" value="HATPase_UhpB-NarQ-NarX-like"/>
    <property type="match status" value="1"/>
</dbReference>
<gene>
    <name evidence="12" type="primary">uhpB</name>
    <name evidence="12" type="ordered locus">VC0395_0623</name>
</gene>
<evidence type="ECO:0000256" key="10">
    <source>
        <dbReference type="SAM" id="Phobius"/>
    </source>
</evidence>
<dbReference type="InterPro" id="IPR007895">
    <property type="entry name" value="MASE1"/>
</dbReference>
<dbReference type="PATRIC" id="fig|345073.21.peg.3368"/>
<dbReference type="EMBL" id="CP000626">
    <property type="protein sequence ID" value="ABQ18895.1"/>
    <property type="molecule type" value="Genomic_DNA"/>
</dbReference>
<evidence type="ECO:0000256" key="5">
    <source>
        <dbReference type="ARBA" id="ARBA00022777"/>
    </source>
</evidence>
<name>A0A0H3AF37_VIBC3</name>
<organism evidence="12 13">
    <name type="scientific">Vibrio cholerae serotype O1 (strain ATCC 39541 / Classical Ogawa 395 / O395)</name>
    <dbReference type="NCBI Taxonomy" id="345073"/>
    <lineage>
        <taxon>Bacteria</taxon>
        <taxon>Pseudomonadati</taxon>
        <taxon>Pseudomonadota</taxon>
        <taxon>Gammaproteobacteria</taxon>
        <taxon>Vibrionales</taxon>
        <taxon>Vibrionaceae</taxon>
        <taxon>Vibrio</taxon>
    </lineage>
</organism>
<feature type="transmembrane region" description="Helical" evidence="10">
    <location>
        <begin position="6"/>
        <end position="24"/>
    </location>
</feature>
<dbReference type="OrthoDB" id="9797605at2"/>
<dbReference type="Pfam" id="PF02518">
    <property type="entry name" value="HATPase_c"/>
    <property type="match status" value="1"/>
</dbReference>
<feature type="transmembrane region" description="Helical" evidence="10">
    <location>
        <begin position="57"/>
        <end position="74"/>
    </location>
</feature>
<evidence type="ECO:0000313" key="13">
    <source>
        <dbReference type="Proteomes" id="UP000000249"/>
    </source>
</evidence>
<dbReference type="PANTHER" id="PTHR24421">
    <property type="entry name" value="NITRATE/NITRITE SENSOR PROTEIN NARX-RELATED"/>
    <property type="match status" value="1"/>
</dbReference>
<evidence type="ECO:0000256" key="7">
    <source>
        <dbReference type="ARBA" id="ARBA00023012"/>
    </source>
</evidence>
<keyword evidence="2" id="KW-1003">Cell membrane</keyword>
<keyword evidence="6 10" id="KW-1133">Transmembrane helix</keyword>
<dbReference type="GO" id="GO:0046983">
    <property type="term" value="F:protein dimerization activity"/>
    <property type="evidence" value="ECO:0007669"/>
    <property type="project" value="InterPro"/>
</dbReference>
<feature type="transmembrane region" description="Helical" evidence="10">
    <location>
        <begin position="190"/>
        <end position="208"/>
    </location>
</feature>
<dbReference type="AlphaFoldDB" id="A0A0H3AF37"/>
<dbReference type="eggNOG" id="COG3851">
    <property type="taxonomic scope" value="Bacteria"/>
</dbReference>
<feature type="transmembrane region" description="Helical" evidence="10">
    <location>
        <begin position="142"/>
        <end position="164"/>
    </location>
</feature>
<keyword evidence="9" id="KW-0175">Coiled coil</keyword>
<dbReference type="Pfam" id="PF07730">
    <property type="entry name" value="HisKA_3"/>
    <property type="match status" value="1"/>
</dbReference>
<sequence>MAKLFPLIFAFVLYSISQFSLWNVSQYLSHNPLQAYLLFPTGLRLAVYLLARPTYAWVWLLSDMLLAGAILVLLPDQSSPLMLLMPWVVWLAAVIARQHWPKLHLYWQKLLLIVALVLLHTILVGITFTLLAKPLHMEAETLITVSIASLTGGIVLTPFLYLVADYLRHQTWHPLSPQLIHHDVKLKPKMLMWSLLFFSLGLLAELTLLEQMKPFALLIILLPTIFLAYRYGWQGGVLASSLNCILLATARQFSGSFSSDQELLIFMSSQAFVGLGLGIAISRQHQLALLLQKMNTRLAKELREKQDLARQLVSVEEQIRKSVARELHDEIGQNITAIQIQSMLAERLASNDQAKQAASSVQSLAMRIHQSTRQLLKQLRPHILDELGLEHAIRQLVQEMRFAEQGMTVRLNMGVNPQKLDDTTRVTLYRIVQELLNNICKHAKATRVHISLFPGSEMVLEVKDDGIGLPTDWRVRGQGLKGLSERVSALGGQLKMTSSTFQTGTRIIVNLPTKRSITSEKLGNIPR</sequence>
<comment type="subcellular location">
    <subcellularLocation>
        <location evidence="1">Cell membrane</location>
        <topology evidence="1">Multi-pass membrane protein</topology>
    </subcellularLocation>
</comment>
<accession>A0A0H3AF37</accession>
<protein>
    <submittedName>
        <fullName evidence="12">Sensor protein UhpB</fullName>
        <ecNumber evidence="12">2.7.3.-</ecNumber>
    </submittedName>
</protein>
<dbReference type="Gene3D" id="3.30.565.10">
    <property type="entry name" value="Histidine kinase-like ATPase, C-terminal domain"/>
    <property type="match status" value="1"/>
</dbReference>
<keyword evidence="8 10" id="KW-0472">Membrane</keyword>
<keyword evidence="5" id="KW-0418">Kinase</keyword>
<feature type="transmembrane region" description="Helical" evidence="10">
    <location>
        <begin position="81"/>
        <end position="100"/>
    </location>
</feature>
<dbReference type="NCBIfam" id="NF008649">
    <property type="entry name" value="PRK11644.1"/>
    <property type="match status" value="1"/>
</dbReference>
<evidence type="ECO:0000256" key="1">
    <source>
        <dbReference type="ARBA" id="ARBA00004651"/>
    </source>
</evidence>
<dbReference type="EC" id="2.7.3.-" evidence="12"/>
<dbReference type="PANTHER" id="PTHR24421:SF58">
    <property type="entry name" value="SIGNAL TRANSDUCTION HISTIDINE-PROTEIN KINASE_PHOSPHATASE UHPB"/>
    <property type="match status" value="1"/>
</dbReference>
<dbReference type="Pfam" id="PF05231">
    <property type="entry name" value="MASE1"/>
    <property type="match status" value="1"/>
</dbReference>
<dbReference type="Gene3D" id="1.20.5.1930">
    <property type="match status" value="1"/>
</dbReference>
<feature type="coiled-coil region" evidence="9">
    <location>
        <begin position="291"/>
        <end position="325"/>
    </location>
</feature>
<evidence type="ECO:0000256" key="2">
    <source>
        <dbReference type="ARBA" id="ARBA00022475"/>
    </source>
</evidence>
<keyword evidence="3 12" id="KW-0808">Transferase</keyword>
<reference evidence="12 13" key="1">
    <citation type="submission" date="2007-03" db="EMBL/GenBank/DDBJ databases">
        <authorList>
            <person name="Heidelberg J."/>
        </authorList>
    </citation>
    <scope>NUCLEOTIDE SEQUENCE [LARGE SCALE GENOMIC DNA]</scope>
    <source>
        <strain evidence="13">ATCC 39541 / Classical Ogawa 395 / O395</strain>
    </source>
</reference>